<dbReference type="GO" id="GO:0003676">
    <property type="term" value="F:nucleic acid binding"/>
    <property type="evidence" value="ECO:0007669"/>
    <property type="project" value="InterPro"/>
</dbReference>
<feature type="domain" description="Integrase catalytic" evidence="1">
    <location>
        <begin position="74"/>
        <end position="234"/>
    </location>
</feature>
<dbReference type="InterPro" id="IPR036397">
    <property type="entry name" value="RNaseH_sf"/>
</dbReference>
<dbReference type="Gene3D" id="3.30.420.10">
    <property type="entry name" value="Ribonuclease H-like superfamily/Ribonuclease H"/>
    <property type="match status" value="1"/>
</dbReference>
<reference evidence="2" key="2">
    <citation type="submission" date="2016-04" db="UniProtKB">
        <authorList>
            <consortium name="EnsemblMetazoa"/>
        </authorList>
    </citation>
    <scope>IDENTIFICATION</scope>
</reference>
<dbReference type="GO" id="GO:0015074">
    <property type="term" value="P:DNA integration"/>
    <property type="evidence" value="ECO:0007669"/>
    <property type="project" value="InterPro"/>
</dbReference>
<dbReference type="InterPro" id="IPR012337">
    <property type="entry name" value="RNaseH-like_sf"/>
</dbReference>
<dbReference type="EnsemblMetazoa" id="tetur02g15565.1">
    <property type="protein sequence ID" value="tetur02g15565.1"/>
    <property type="gene ID" value="tetur02g15565"/>
</dbReference>
<dbReference type="PANTHER" id="PTHR46585:SF1">
    <property type="entry name" value="CHROMO DOMAIN-CONTAINING PROTEIN"/>
    <property type="match status" value="1"/>
</dbReference>
<sequence length="629" mass="72678">MSDNQLDQREELLNRLYYDLDSHGSFGGAKRLFRVAKEHDPSIEYNDVKQWLMKQETYTNFRIRRKKFQRLAVLVDRIDEQWQADLMDMSYWSGQNDGVNHLLVVIDILSRFAWVQPCRDKAAPTIINAFSEIFASGRKPEKLQTDQGREFNNNRFKFFCSSQGVHYFTTTDASIKCALAERLIRTLRSRIYRFIYHKHTHRYIDDLQNIVNNYNNSYHRTIKTTPNSVSQDNQQSIIGKAGQENSIVGYLISLLQMTTINFTIDLSSNGSTDIFPDNTLSKFQNQIDPALELDGDWEVALTEIYFPVKFAIDISEPMRVDFKLLMTQWIFYPNIDLRQIHPPEHKWLKYAYSGNDYDSSIDVSPDDPVDLIIDKLNTAMMANLKRIRPNLVYDPYPKFVCENGKTIFYPGLITTEVDKATKLNLSLDGPVNEIKAKYKKDHDIDLEEIGKLPSEAGGVNKSLKHYYKNKLIDEMSAKHDSDGETFEKYKYISSIVVVPQFSDGKLMEYLGFSPSGDALIDNIDTFKQQVVVTTPLYHKNNVNLMYVYTDIIRDHTVAGTKAPVLRAVPLTTGIYQGIGYCTFEHRIYYPVRKNHIENIAIVCLDDTGEQIKFANIGRVFVSLDFRKKN</sequence>
<accession>A0A158P4G0</accession>
<dbReference type="InterPro" id="IPR001584">
    <property type="entry name" value="Integrase_cat-core"/>
</dbReference>
<keyword evidence="3" id="KW-1185">Reference proteome</keyword>
<name>A0A158P4G0_TETUR</name>
<dbReference type="PANTHER" id="PTHR46585">
    <property type="entry name" value="INTEGRASE CORE DOMAIN CONTAINING PROTEIN"/>
    <property type="match status" value="1"/>
</dbReference>
<evidence type="ECO:0000313" key="3">
    <source>
        <dbReference type="Proteomes" id="UP000015104"/>
    </source>
</evidence>
<organism evidence="2 3">
    <name type="scientific">Tetranychus urticae</name>
    <name type="common">Two-spotted spider mite</name>
    <dbReference type="NCBI Taxonomy" id="32264"/>
    <lineage>
        <taxon>Eukaryota</taxon>
        <taxon>Metazoa</taxon>
        <taxon>Ecdysozoa</taxon>
        <taxon>Arthropoda</taxon>
        <taxon>Chelicerata</taxon>
        <taxon>Arachnida</taxon>
        <taxon>Acari</taxon>
        <taxon>Acariformes</taxon>
        <taxon>Trombidiformes</taxon>
        <taxon>Prostigmata</taxon>
        <taxon>Eleutherengona</taxon>
        <taxon>Raphignathae</taxon>
        <taxon>Tetranychoidea</taxon>
        <taxon>Tetranychidae</taxon>
        <taxon>Tetranychus</taxon>
    </lineage>
</organism>
<evidence type="ECO:0000259" key="1">
    <source>
        <dbReference type="PROSITE" id="PS50994"/>
    </source>
</evidence>
<dbReference type="EMBL" id="CAEY01000818">
    <property type="status" value="NOT_ANNOTATED_CDS"/>
    <property type="molecule type" value="Genomic_DNA"/>
</dbReference>
<dbReference type="Proteomes" id="UP000015104">
    <property type="component" value="Unassembled WGS sequence"/>
</dbReference>
<dbReference type="AlphaFoldDB" id="A0A158P4G0"/>
<protein>
    <recommendedName>
        <fullName evidence="1">Integrase catalytic domain-containing protein</fullName>
    </recommendedName>
</protein>
<evidence type="ECO:0000313" key="2">
    <source>
        <dbReference type="EnsemblMetazoa" id="tetur02g15565.1"/>
    </source>
</evidence>
<dbReference type="Pfam" id="PF00665">
    <property type="entry name" value="rve"/>
    <property type="match status" value="1"/>
</dbReference>
<proteinExistence type="predicted"/>
<dbReference type="SUPFAM" id="SSF53098">
    <property type="entry name" value="Ribonuclease H-like"/>
    <property type="match status" value="1"/>
</dbReference>
<dbReference type="PROSITE" id="PS50994">
    <property type="entry name" value="INTEGRASE"/>
    <property type="match status" value="1"/>
</dbReference>
<reference evidence="3" key="1">
    <citation type="submission" date="2011-08" db="EMBL/GenBank/DDBJ databases">
        <authorList>
            <person name="Rombauts S."/>
        </authorList>
    </citation>
    <scope>NUCLEOTIDE SEQUENCE</scope>
    <source>
        <strain evidence="3">London</strain>
    </source>
</reference>